<sequence length="299" mass="32108">MHPQDLLPTDTAMGTLTLKVGDLALLSTYYATALGLQVLEDGADAVVLGRRGKAVVRLEEARHLHLPPRGEAGLFHTALLFADRSDLAAAVASAARHPLSSFVGSADHLVSEAFYFTDPEGNGIELYFDRPRDTWDWSQDARGNRSVVMDSLPLSPQAYIDEHLTEAAVSDAASRSADVGHVHLQVGDVDTARRFYVDVLGFERTAGWHDQALFVSAGGYHHHMAMNVWNSRGAGPRKDTLGLGEVLISVPSADEVGALADRLSSAGVANHSTGAELRFEDPWRNRLRVAVPGQGGGIA</sequence>
<dbReference type="InterPro" id="IPR004360">
    <property type="entry name" value="Glyas_Fos-R_dOase_dom"/>
</dbReference>
<dbReference type="RefSeq" id="WP_208741374.1">
    <property type="nucleotide sequence ID" value="NZ_CP024915.1"/>
</dbReference>
<keyword evidence="1" id="KW-0479">Metal-binding</keyword>
<feature type="domain" description="VOC" evidence="2">
    <location>
        <begin position="12"/>
        <end position="129"/>
    </location>
</feature>
<dbReference type="PROSITE" id="PS51819">
    <property type="entry name" value="VOC"/>
    <property type="match status" value="2"/>
</dbReference>
<dbReference type="Pfam" id="PF00903">
    <property type="entry name" value="Glyoxalase"/>
    <property type="match status" value="2"/>
</dbReference>
<dbReference type="PANTHER" id="PTHR43279">
    <property type="entry name" value="CATECHOL-2,3-DIOXYGENASE"/>
    <property type="match status" value="1"/>
</dbReference>
<dbReference type="PANTHER" id="PTHR43279:SF1">
    <property type="entry name" value="CATECHOL-2,3-DIOXYGENASE"/>
    <property type="match status" value="1"/>
</dbReference>
<organism evidence="3 4">
    <name type="scientific">Arthrobacter agilis</name>
    <dbReference type="NCBI Taxonomy" id="37921"/>
    <lineage>
        <taxon>Bacteria</taxon>
        <taxon>Bacillati</taxon>
        <taxon>Actinomycetota</taxon>
        <taxon>Actinomycetes</taxon>
        <taxon>Micrococcales</taxon>
        <taxon>Micrococcaceae</taxon>
        <taxon>Arthrobacter</taxon>
    </lineage>
</organism>
<dbReference type="InterPro" id="IPR018146">
    <property type="entry name" value="Glyoxalase_1_CS"/>
</dbReference>
<evidence type="ECO:0000256" key="1">
    <source>
        <dbReference type="ARBA" id="ARBA00022723"/>
    </source>
</evidence>
<evidence type="ECO:0000259" key="2">
    <source>
        <dbReference type="PROSITE" id="PS51819"/>
    </source>
</evidence>
<dbReference type="InterPro" id="IPR029068">
    <property type="entry name" value="Glyas_Bleomycin-R_OHBP_Dase"/>
</dbReference>
<dbReference type="PROSITE" id="PS00934">
    <property type="entry name" value="GLYOXALASE_I_1"/>
    <property type="match status" value="1"/>
</dbReference>
<evidence type="ECO:0000313" key="3">
    <source>
        <dbReference type="EMBL" id="AUZ87359.1"/>
    </source>
</evidence>
<proteinExistence type="predicted"/>
<evidence type="ECO:0000313" key="4">
    <source>
        <dbReference type="Proteomes" id="UP000239187"/>
    </source>
</evidence>
<gene>
    <name evidence="3" type="ORF">CVO76_06720</name>
</gene>
<dbReference type="GO" id="GO:0046872">
    <property type="term" value="F:metal ion binding"/>
    <property type="evidence" value="ECO:0007669"/>
    <property type="project" value="UniProtKB-KW"/>
</dbReference>
<dbReference type="AlphaFoldDB" id="A0A2L0UDQ4"/>
<dbReference type="Proteomes" id="UP000239187">
    <property type="component" value="Chromosome"/>
</dbReference>
<dbReference type="InterPro" id="IPR037523">
    <property type="entry name" value="VOC_core"/>
</dbReference>
<accession>A0A2L0UDQ4</accession>
<dbReference type="GO" id="GO:0004462">
    <property type="term" value="F:lactoylglutathione lyase activity"/>
    <property type="evidence" value="ECO:0007669"/>
    <property type="project" value="InterPro"/>
</dbReference>
<feature type="domain" description="VOC" evidence="2">
    <location>
        <begin position="178"/>
        <end position="299"/>
    </location>
</feature>
<dbReference type="Gene3D" id="3.10.180.10">
    <property type="entry name" value="2,3-Dihydroxybiphenyl 1,2-Dioxygenase, domain 1"/>
    <property type="match status" value="2"/>
</dbReference>
<dbReference type="EMBL" id="CP024915">
    <property type="protein sequence ID" value="AUZ87359.1"/>
    <property type="molecule type" value="Genomic_DNA"/>
</dbReference>
<protein>
    <submittedName>
        <fullName evidence="3">Glyoxalase</fullName>
    </submittedName>
</protein>
<dbReference type="SUPFAM" id="SSF54593">
    <property type="entry name" value="Glyoxalase/Bleomycin resistance protein/Dihydroxybiphenyl dioxygenase"/>
    <property type="match status" value="2"/>
</dbReference>
<name>A0A2L0UDQ4_9MICC</name>
<reference evidence="3 4" key="1">
    <citation type="submission" date="2017-11" db="EMBL/GenBank/DDBJ databases">
        <title>Draft genome of Arthrobacter agilis strain UMCV2, a plant growth-promoting rhizobacterium and biocontrol capacity of phytopathogenic fungi.</title>
        <authorList>
            <person name="Martinez-Camara R."/>
            <person name="Santoyo G."/>
            <person name="Moreno-Hagelsieb G."/>
            <person name="Valencia-Cantero E."/>
        </authorList>
    </citation>
    <scope>NUCLEOTIDE SEQUENCE [LARGE SCALE GENOMIC DNA]</scope>
    <source>
        <strain evidence="3 4">UMCV2</strain>
    </source>
</reference>